<comment type="similarity">
    <text evidence="1">Belongs to the 'phage' integrase family.</text>
</comment>
<evidence type="ECO:0000256" key="3">
    <source>
        <dbReference type="ARBA" id="ARBA00023172"/>
    </source>
</evidence>
<dbReference type="Gene3D" id="1.10.150.130">
    <property type="match status" value="1"/>
</dbReference>
<accession>A0A1Z2XG87</accession>
<dbReference type="GO" id="GO:0015074">
    <property type="term" value="P:DNA integration"/>
    <property type="evidence" value="ECO:0007669"/>
    <property type="project" value="InterPro"/>
</dbReference>
<dbReference type="PROSITE" id="PS51898">
    <property type="entry name" value="TYR_RECOMBINASE"/>
    <property type="match status" value="1"/>
</dbReference>
<evidence type="ECO:0000313" key="5">
    <source>
        <dbReference type="EMBL" id="ANU64451.1"/>
    </source>
</evidence>
<dbReference type="GO" id="GO:0006310">
    <property type="term" value="P:DNA recombination"/>
    <property type="evidence" value="ECO:0007669"/>
    <property type="project" value="UniProtKB-KW"/>
</dbReference>
<keyword evidence="3" id="KW-0233">DNA recombination</keyword>
<dbReference type="GeneID" id="65537687"/>
<evidence type="ECO:0000313" key="6">
    <source>
        <dbReference type="Proteomes" id="UP000186351"/>
    </source>
</evidence>
<keyword evidence="2" id="KW-0238">DNA-binding</keyword>
<dbReference type="RefSeq" id="WP_068961729.1">
    <property type="nucleotide sequence ID" value="NZ_CAJTAP010000021.1"/>
</dbReference>
<evidence type="ECO:0000259" key="4">
    <source>
        <dbReference type="PROSITE" id="PS51898"/>
    </source>
</evidence>
<accession>A0A1B1SC95</accession>
<dbReference type="InterPro" id="IPR011010">
    <property type="entry name" value="DNA_brk_join_enz"/>
</dbReference>
<dbReference type="InterPro" id="IPR010998">
    <property type="entry name" value="Integrase_recombinase_N"/>
</dbReference>
<reference evidence="6" key="1">
    <citation type="submission" date="2016-04" db="EMBL/GenBank/DDBJ databases">
        <title>Complete Genome Sequences of Twelve Strains of a Stable Defined Moderately Diverse Mouse Microbiota 2 (sDMDMm2).</title>
        <authorList>
            <person name="Uchimura Y."/>
            <person name="Wyss M."/>
            <person name="Brugiroux S."/>
            <person name="Limenitakis J.P."/>
            <person name="Stecher B."/>
            <person name="McCoy K.D."/>
            <person name="Macpherson A.J."/>
        </authorList>
    </citation>
    <scope>NUCLEOTIDE SEQUENCE [LARGE SCALE GENOMIC DNA]</scope>
    <source>
        <strain evidence="6">YL27</strain>
    </source>
</reference>
<dbReference type="PANTHER" id="PTHR30349">
    <property type="entry name" value="PHAGE INTEGRASE-RELATED"/>
    <property type="match status" value="1"/>
</dbReference>
<dbReference type="EMBL" id="CP015402">
    <property type="protein sequence ID" value="ANU64451.1"/>
    <property type="molecule type" value="Genomic_DNA"/>
</dbReference>
<dbReference type="KEGG" id="pary:A4V02_12460"/>
<dbReference type="Pfam" id="PF00589">
    <property type="entry name" value="Phage_integrase"/>
    <property type="match status" value="1"/>
</dbReference>
<dbReference type="STRING" id="1796646.A4V02_12460"/>
<dbReference type="SUPFAM" id="SSF56349">
    <property type="entry name" value="DNA breaking-rejoining enzymes"/>
    <property type="match status" value="1"/>
</dbReference>
<dbReference type="GO" id="GO:0003677">
    <property type="term" value="F:DNA binding"/>
    <property type="evidence" value="ECO:0007669"/>
    <property type="project" value="UniProtKB-KW"/>
</dbReference>
<dbReference type="InterPro" id="IPR013762">
    <property type="entry name" value="Integrase-like_cat_sf"/>
</dbReference>
<dbReference type="PANTHER" id="PTHR30349:SF64">
    <property type="entry name" value="PROPHAGE INTEGRASE INTD-RELATED"/>
    <property type="match status" value="1"/>
</dbReference>
<evidence type="ECO:0000256" key="2">
    <source>
        <dbReference type="ARBA" id="ARBA00023125"/>
    </source>
</evidence>
<evidence type="ECO:0000256" key="1">
    <source>
        <dbReference type="ARBA" id="ARBA00008857"/>
    </source>
</evidence>
<sequence length="444" mass="51006">MGKAARPFPTGHFRLYKTRQTKNDRPLVVQIEYAVKSVAVRRSTGISVKEKDWNPNENKGRGGVRASYGPDYRNINSRLTKSVNELDSKIAAWSEKHPDRLTVETMRALLDDHPTTREDKGIDFVSYVSDLLKNELDRNKIGQSVYRNGLSAMKIFREFLKSEKRGTYAPDSIYVSEISTELIESHIKWRREIKDNSDDTINHALTPILKGCQQAMVMGYIPVALNAAIQKMRIIKTVSLQKNDESSVKHLSKKELECLIKFYTEDKEARRKEYIEMFLFALYACGLRVIDIITLQWSDIDFDKRTLNKIQVKTKNRNVIPLSDQAMGILEQWKGRYNRFVFGLLDDDFNLDDTDALYRVRNTKTRGINQALNVIGEKLGLSFSLTFHVGRHTFAVLSLNNGMDMTMVSQLLGHSSTEITEKVYAHFMPARLREELSKIKLPSL</sequence>
<name>A0A1B1SC95_9BACT</name>
<dbReference type="Gene3D" id="1.10.443.10">
    <property type="entry name" value="Intergrase catalytic core"/>
    <property type="match status" value="1"/>
</dbReference>
<dbReference type="InterPro" id="IPR050090">
    <property type="entry name" value="Tyrosine_recombinase_XerCD"/>
</dbReference>
<dbReference type="InterPro" id="IPR002104">
    <property type="entry name" value="Integrase_catalytic"/>
</dbReference>
<dbReference type="AlphaFoldDB" id="A0A1B1SC95"/>
<dbReference type="OrthoDB" id="1068680at2"/>
<dbReference type="CDD" id="cd01185">
    <property type="entry name" value="INTN1_C_like"/>
    <property type="match status" value="1"/>
</dbReference>
<dbReference type="Proteomes" id="UP000186351">
    <property type="component" value="Chromosome"/>
</dbReference>
<gene>
    <name evidence="5" type="ORF">A4V02_12460</name>
</gene>
<keyword evidence="6" id="KW-1185">Reference proteome</keyword>
<proteinExistence type="inferred from homology"/>
<organism evidence="5 6">
    <name type="scientific">Muribaculum intestinale</name>
    <dbReference type="NCBI Taxonomy" id="1796646"/>
    <lineage>
        <taxon>Bacteria</taxon>
        <taxon>Pseudomonadati</taxon>
        <taxon>Bacteroidota</taxon>
        <taxon>Bacteroidia</taxon>
        <taxon>Bacteroidales</taxon>
        <taxon>Muribaculaceae</taxon>
        <taxon>Muribaculum</taxon>
    </lineage>
</organism>
<feature type="domain" description="Tyr recombinase" evidence="4">
    <location>
        <begin position="246"/>
        <end position="437"/>
    </location>
</feature>
<protein>
    <recommendedName>
        <fullName evidence="4">Tyr recombinase domain-containing protein</fullName>
    </recommendedName>
</protein>